<accession>W9DRI4</accession>
<gene>
    <name evidence="1" type="ORF">MettiDRAFT_2893</name>
</gene>
<proteinExistence type="predicted"/>
<comment type="caution">
    <text evidence="1">The sequence shown here is derived from an EMBL/GenBank/DDBJ whole genome shotgun (WGS) entry which is preliminary data.</text>
</comment>
<reference evidence="1 2" key="1">
    <citation type="submission" date="2013-08" db="EMBL/GenBank/DDBJ databases">
        <authorList>
            <consortium name="DOE Joint Genome Institute"/>
            <person name="Eisen J."/>
            <person name="Huntemann M."/>
            <person name="Han J."/>
            <person name="Chen A."/>
            <person name="Kyrpides N."/>
            <person name="Mavromatis K."/>
            <person name="Markowitz V."/>
            <person name="Palaniappan K."/>
            <person name="Ivanova N."/>
            <person name="Schaumberg A."/>
            <person name="Pati A."/>
            <person name="Liolios K."/>
            <person name="Nordberg H.P."/>
            <person name="Cantor M.N."/>
            <person name="Hua S.X."/>
            <person name="Woyke T."/>
        </authorList>
    </citation>
    <scope>NUCLEOTIDE SEQUENCE [LARGE SCALE GENOMIC DNA]</scope>
    <source>
        <strain evidence="1 2">DSM 2278</strain>
    </source>
</reference>
<sequence>MNFKIFLKKPEVRDLIDSNTKMPKYKIESEIKATPLTTNFALVGLAFDYFTRFHIKRENPEIKDSIWKAEIVCNTIAGEDLQITPNHTIFYEPERFMHKRGIPTKNEYEIKCLIKHLRSAQDSYNEYLNGGNLSEKTIRSCLLLARIETAMNSKVYSDLDEIEPEDIEDLRNLIRAMPHDTFTFKDKCNIKPQLKATFLPKITEGDLILDDTLIDIKVTKTPTLTREIFRQLVAYFILYNYDGATKFTINRDLSNFSVNKMGVYFARHGIMYKFNAEDVFLPAAAKNIVVPMFNLITEDYHKSGTKKYDSDFQCYR</sequence>
<organism evidence="1 2">
    <name type="scientific">Methanolobus tindarius DSM 2278</name>
    <dbReference type="NCBI Taxonomy" id="1090322"/>
    <lineage>
        <taxon>Archaea</taxon>
        <taxon>Methanobacteriati</taxon>
        <taxon>Methanobacteriota</taxon>
        <taxon>Stenosarchaea group</taxon>
        <taxon>Methanomicrobia</taxon>
        <taxon>Methanosarcinales</taxon>
        <taxon>Methanosarcinaceae</taxon>
        <taxon>Methanolobus</taxon>
    </lineage>
</organism>
<evidence type="ECO:0000313" key="1">
    <source>
        <dbReference type="EMBL" id="ETA69394.1"/>
    </source>
</evidence>
<dbReference type="Proteomes" id="UP000019483">
    <property type="component" value="Unassembled WGS sequence"/>
</dbReference>
<keyword evidence="2" id="KW-1185">Reference proteome</keyword>
<dbReference type="STRING" id="1090322.MettiDRAFT_2893"/>
<dbReference type="EMBL" id="AZAJ01000001">
    <property type="protein sequence ID" value="ETA69394.1"/>
    <property type="molecule type" value="Genomic_DNA"/>
</dbReference>
<protein>
    <recommendedName>
        <fullName evidence="3">Restriction endonuclease</fullName>
    </recommendedName>
</protein>
<evidence type="ECO:0000313" key="2">
    <source>
        <dbReference type="Proteomes" id="UP000019483"/>
    </source>
</evidence>
<dbReference type="RefSeq" id="WP_023846526.1">
    <property type="nucleotide sequence ID" value="NZ_AZAJ01000001.1"/>
</dbReference>
<dbReference type="AlphaFoldDB" id="W9DRI4"/>
<name>W9DRI4_METTI</name>
<evidence type="ECO:0008006" key="3">
    <source>
        <dbReference type="Google" id="ProtNLM"/>
    </source>
</evidence>